<sequence length="391" mass="41651">MALTDNLANRASEIAAWRQDIHAHPELLFDVQRTAGFAADQLRSFGCDEVVTGIGRTGVVGLIHGRHGPGGRVIGFRADMDALPIRETSGVPWTSKNSGKMHACGHDGHTAMLLGAARELCNTRHFGGTVAVIFQPAEEGGAGGRVMVEDGLMERFSIEQIFGMHNLPGLPIGQFGMRNGGIMASADYPLIEIVGKGGHAAIPHSTADPMVAAAQMIVSLQTVVSRNTDPLEANVVSITKLEADSSAFNVIPERVKLGGTVRTLSPRIREETEAAIRRVVDGISAAYGVQATFQYRRGYPVTVNDADAVMVAATAAQRVAGNENVFTDHPPLMGAEDFAYMLEARPGAYIFVGNGDSAGLHSPNYDFNDDAIPHGVRYWIQLAETALPLTG</sequence>
<dbReference type="InterPro" id="IPR002933">
    <property type="entry name" value="Peptidase_M20"/>
</dbReference>
<feature type="domain" description="Peptidase M20 dimerisation" evidence="3">
    <location>
        <begin position="191"/>
        <end position="281"/>
    </location>
</feature>
<comment type="cofactor">
    <cofactor evidence="2">
        <name>Mn(2+)</name>
        <dbReference type="ChEBI" id="CHEBI:29035"/>
    </cofactor>
    <text evidence="2">The Mn(2+) ion enhances activity.</text>
</comment>
<evidence type="ECO:0000256" key="1">
    <source>
        <dbReference type="ARBA" id="ARBA00022801"/>
    </source>
</evidence>
<dbReference type="SUPFAM" id="SSF53187">
    <property type="entry name" value="Zn-dependent exopeptidases"/>
    <property type="match status" value="1"/>
</dbReference>
<evidence type="ECO:0000313" key="5">
    <source>
        <dbReference type="Proteomes" id="UP000281094"/>
    </source>
</evidence>
<dbReference type="RefSeq" id="WP_121644832.1">
    <property type="nucleotide sequence ID" value="NZ_RCWN01000001.1"/>
</dbReference>
<dbReference type="EMBL" id="RCWN01000001">
    <property type="protein sequence ID" value="RLQ87869.1"/>
    <property type="molecule type" value="Genomic_DNA"/>
</dbReference>
<feature type="binding site" evidence="2">
    <location>
        <position position="361"/>
    </location>
    <ligand>
        <name>Mn(2+)</name>
        <dbReference type="ChEBI" id="CHEBI:29035"/>
        <label>2</label>
    </ligand>
</feature>
<dbReference type="Gene3D" id="3.30.70.360">
    <property type="match status" value="1"/>
</dbReference>
<feature type="binding site" evidence="2">
    <location>
        <position position="106"/>
    </location>
    <ligand>
        <name>Mn(2+)</name>
        <dbReference type="ChEBI" id="CHEBI:29035"/>
        <label>2</label>
    </ligand>
</feature>
<dbReference type="InterPro" id="IPR017439">
    <property type="entry name" value="Amidohydrolase"/>
</dbReference>
<dbReference type="CDD" id="cd05666">
    <property type="entry name" value="M20_Acy1-like"/>
    <property type="match status" value="1"/>
</dbReference>
<proteinExistence type="predicted"/>
<dbReference type="AlphaFoldDB" id="A0A3L7JBR1"/>
<dbReference type="Pfam" id="PF07687">
    <property type="entry name" value="M20_dimer"/>
    <property type="match status" value="1"/>
</dbReference>
<comment type="caution">
    <text evidence="4">The sequence shown here is derived from an EMBL/GenBank/DDBJ whole genome shotgun (WGS) entry which is preliminary data.</text>
</comment>
<dbReference type="GO" id="GO:0046872">
    <property type="term" value="F:metal ion binding"/>
    <property type="evidence" value="ECO:0007669"/>
    <property type="project" value="UniProtKB-KW"/>
</dbReference>
<organism evidence="4 5">
    <name type="scientific">Notoacmeibacter ruber</name>
    <dbReference type="NCBI Taxonomy" id="2670375"/>
    <lineage>
        <taxon>Bacteria</taxon>
        <taxon>Pseudomonadati</taxon>
        <taxon>Pseudomonadota</taxon>
        <taxon>Alphaproteobacteria</taxon>
        <taxon>Hyphomicrobiales</taxon>
        <taxon>Notoacmeibacteraceae</taxon>
        <taxon>Notoacmeibacter</taxon>
    </lineage>
</organism>
<keyword evidence="2" id="KW-0479">Metal-binding</keyword>
<evidence type="ECO:0000313" key="4">
    <source>
        <dbReference type="EMBL" id="RLQ87869.1"/>
    </source>
</evidence>
<protein>
    <submittedName>
        <fullName evidence="4">Amidohydrolase</fullName>
    </submittedName>
</protein>
<evidence type="ECO:0000256" key="2">
    <source>
        <dbReference type="PIRSR" id="PIRSR005962-1"/>
    </source>
</evidence>
<dbReference type="GO" id="GO:0019877">
    <property type="term" value="P:diaminopimelate biosynthetic process"/>
    <property type="evidence" value="ECO:0007669"/>
    <property type="project" value="UniProtKB-ARBA"/>
</dbReference>
<accession>A0A3L7JBR1</accession>
<keyword evidence="2" id="KW-0464">Manganese</keyword>
<feature type="binding site" evidence="2">
    <location>
        <position position="165"/>
    </location>
    <ligand>
        <name>Mn(2+)</name>
        <dbReference type="ChEBI" id="CHEBI:29035"/>
        <label>2</label>
    </ligand>
</feature>
<feature type="binding site" evidence="2">
    <location>
        <position position="139"/>
    </location>
    <ligand>
        <name>Mn(2+)</name>
        <dbReference type="ChEBI" id="CHEBI:29035"/>
        <label>2</label>
    </ligand>
</feature>
<dbReference type="SUPFAM" id="SSF55031">
    <property type="entry name" value="Bacterial exopeptidase dimerisation domain"/>
    <property type="match status" value="1"/>
</dbReference>
<dbReference type="InterPro" id="IPR011650">
    <property type="entry name" value="Peptidase_M20_dimer"/>
</dbReference>
<dbReference type="PANTHER" id="PTHR11014:SF63">
    <property type="entry name" value="METALLOPEPTIDASE, PUTATIVE (AFU_ORTHOLOGUE AFUA_6G09600)-RELATED"/>
    <property type="match status" value="1"/>
</dbReference>
<dbReference type="InterPro" id="IPR036264">
    <property type="entry name" value="Bact_exopeptidase_dim_dom"/>
</dbReference>
<dbReference type="Pfam" id="PF01546">
    <property type="entry name" value="Peptidase_M20"/>
    <property type="match status" value="1"/>
</dbReference>
<dbReference type="FunFam" id="3.30.70.360:FF:000001">
    <property type="entry name" value="N-acetyldiaminopimelate deacetylase"/>
    <property type="match status" value="1"/>
</dbReference>
<dbReference type="NCBIfam" id="TIGR01891">
    <property type="entry name" value="amidohydrolases"/>
    <property type="match status" value="1"/>
</dbReference>
<feature type="binding site" evidence="2">
    <location>
        <position position="104"/>
    </location>
    <ligand>
        <name>Mn(2+)</name>
        <dbReference type="ChEBI" id="CHEBI:29035"/>
        <label>2</label>
    </ligand>
</feature>
<dbReference type="PIRSF" id="PIRSF005962">
    <property type="entry name" value="Pept_M20D_amidohydro"/>
    <property type="match status" value="1"/>
</dbReference>
<dbReference type="Proteomes" id="UP000281094">
    <property type="component" value="Unassembled WGS sequence"/>
</dbReference>
<dbReference type="PANTHER" id="PTHR11014">
    <property type="entry name" value="PEPTIDASE M20 FAMILY MEMBER"/>
    <property type="match status" value="1"/>
</dbReference>
<dbReference type="GO" id="GO:0050118">
    <property type="term" value="F:N-acetyldiaminopimelate deacetylase activity"/>
    <property type="evidence" value="ECO:0007669"/>
    <property type="project" value="UniProtKB-ARBA"/>
</dbReference>
<dbReference type="Gene3D" id="3.40.630.10">
    <property type="entry name" value="Zn peptidases"/>
    <property type="match status" value="1"/>
</dbReference>
<keyword evidence="1 4" id="KW-0378">Hydrolase</keyword>
<keyword evidence="5" id="KW-1185">Reference proteome</keyword>
<name>A0A3L7JBR1_9HYPH</name>
<gene>
    <name evidence="4" type="ORF">D8780_06270</name>
</gene>
<reference evidence="4 5" key="1">
    <citation type="submission" date="2018-10" db="EMBL/GenBank/DDBJ databases">
        <title>Notoacmeibacter sp. M2BS9Y-3-1, whole genome shotgun sequence.</title>
        <authorList>
            <person name="Tuo L."/>
        </authorList>
    </citation>
    <scope>NUCLEOTIDE SEQUENCE [LARGE SCALE GENOMIC DNA]</scope>
    <source>
        <strain evidence="4 5">M2BS9Y-3-1</strain>
    </source>
</reference>
<evidence type="ECO:0000259" key="3">
    <source>
        <dbReference type="Pfam" id="PF07687"/>
    </source>
</evidence>